<keyword evidence="10" id="KW-1185">Reference proteome</keyword>
<dbReference type="GO" id="GO:0005774">
    <property type="term" value="C:vacuolar membrane"/>
    <property type="evidence" value="ECO:0007669"/>
    <property type="project" value="TreeGrafter"/>
</dbReference>
<keyword evidence="4" id="KW-0813">Transport</keyword>
<dbReference type="SMART" id="SM00174">
    <property type="entry name" value="RHO"/>
    <property type="match status" value="1"/>
</dbReference>
<dbReference type="PRINTS" id="PR00449">
    <property type="entry name" value="RASTRNSFRMNG"/>
</dbReference>
<dbReference type="SMART" id="SM00173">
    <property type="entry name" value="RAS"/>
    <property type="match status" value="1"/>
</dbReference>
<proteinExistence type="inferred from homology"/>
<keyword evidence="4" id="KW-0653">Protein transport</keyword>
<dbReference type="AlphaFoldDB" id="A0A9Q1KQI9"/>
<accession>A0A9Q1KQI9</accession>
<name>A0A9Q1KQI9_9CARY</name>
<evidence type="ECO:0000256" key="5">
    <source>
        <dbReference type="ARBA" id="ARBA00023134"/>
    </source>
</evidence>
<dbReference type="InterPro" id="IPR001806">
    <property type="entry name" value="Small_GTPase"/>
</dbReference>
<dbReference type="PANTHER" id="PTHR47981:SF2">
    <property type="entry name" value="RAS-RELATED PROTEIN RABG3B"/>
    <property type="match status" value="1"/>
</dbReference>
<dbReference type="Gene3D" id="3.40.50.300">
    <property type="entry name" value="P-loop containing nucleotide triphosphate hydrolases"/>
    <property type="match status" value="1"/>
</dbReference>
<dbReference type="GO" id="GO:0012505">
    <property type="term" value="C:endomembrane system"/>
    <property type="evidence" value="ECO:0007669"/>
    <property type="project" value="UniProtKB-SubCell"/>
</dbReference>
<reference evidence="9" key="1">
    <citation type="submission" date="2022-04" db="EMBL/GenBank/DDBJ databases">
        <title>Carnegiea gigantea Genome sequencing and assembly v2.</title>
        <authorList>
            <person name="Copetti D."/>
            <person name="Sanderson M.J."/>
            <person name="Burquez A."/>
            <person name="Wojciechowski M.F."/>
        </authorList>
    </citation>
    <scope>NUCLEOTIDE SEQUENCE</scope>
    <source>
        <strain evidence="9">SGP5-SGP5p</strain>
        <tissue evidence="9">Aerial part</tissue>
    </source>
</reference>
<dbReference type="PROSITE" id="PS51419">
    <property type="entry name" value="RAB"/>
    <property type="match status" value="1"/>
</dbReference>
<evidence type="ECO:0000256" key="4">
    <source>
        <dbReference type="ARBA" id="ARBA00022927"/>
    </source>
</evidence>
<dbReference type="EMBL" id="JAKOGI010000043">
    <property type="protein sequence ID" value="KAJ8447021.1"/>
    <property type="molecule type" value="Genomic_DNA"/>
</dbReference>
<keyword evidence="3" id="KW-0547">Nucleotide-binding</keyword>
<evidence type="ECO:0000313" key="10">
    <source>
        <dbReference type="Proteomes" id="UP001153076"/>
    </source>
</evidence>
<dbReference type="GO" id="GO:0003924">
    <property type="term" value="F:GTPase activity"/>
    <property type="evidence" value="ECO:0007669"/>
    <property type="project" value="InterPro"/>
</dbReference>
<dbReference type="PANTHER" id="PTHR47981">
    <property type="entry name" value="RAB FAMILY"/>
    <property type="match status" value="1"/>
</dbReference>
<keyword evidence="7" id="KW-0636">Prenylation</keyword>
<protein>
    <submittedName>
        <fullName evidence="9">Uncharacterized protein</fullName>
    </submittedName>
</protein>
<dbReference type="InterPro" id="IPR027417">
    <property type="entry name" value="P-loop_NTPase"/>
</dbReference>
<comment type="caution">
    <text evidence="9">The sequence shown here is derived from an EMBL/GenBank/DDBJ whole genome shotgun (WGS) entry which is preliminary data.</text>
</comment>
<keyword evidence="2" id="KW-0488">Methylation</keyword>
<keyword evidence="6" id="KW-0449">Lipoprotein</keyword>
<evidence type="ECO:0000313" key="9">
    <source>
        <dbReference type="EMBL" id="KAJ8447021.1"/>
    </source>
</evidence>
<dbReference type="SMART" id="SM00175">
    <property type="entry name" value="RAB"/>
    <property type="match status" value="1"/>
</dbReference>
<dbReference type="Pfam" id="PF00071">
    <property type="entry name" value="Ras"/>
    <property type="match status" value="2"/>
</dbReference>
<dbReference type="SUPFAM" id="SSF52540">
    <property type="entry name" value="P-loop containing nucleoside triphosphate hydrolases"/>
    <property type="match status" value="1"/>
</dbReference>
<sequence length="170" mass="18480">MDKYTSLSTPLERTLLKVIVLGAAGVGKTSLITRATIGADFFTKELHIDGKLVSLQIWDTAGQERFESLGPAFFKGADCCVLVFDVNTGIEDPSKFPFVVIRNKIDLDGGAGREVAEKRAKEWCELIKLGPSGSRGVLHFETSAKEGSNVDDAFLNIAKSALSRERAQDM</sequence>
<evidence type="ECO:0000256" key="3">
    <source>
        <dbReference type="ARBA" id="ARBA00022741"/>
    </source>
</evidence>
<evidence type="ECO:0000256" key="1">
    <source>
        <dbReference type="ARBA" id="ARBA00006270"/>
    </source>
</evidence>
<dbReference type="GO" id="GO:0015031">
    <property type="term" value="P:protein transport"/>
    <property type="evidence" value="ECO:0007669"/>
    <property type="project" value="UniProtKB-KW"/>
</dbReference>
<dbReference type="OrthoDB" id="1436450at2759"/>
<evidence type="ECO:0000256" key="7">
    <source>
        <dbReference type="ARBA" id="ARBA00023289"/>
    </source>
</evidence>
<evidence type="ECO:0000256" key="6">
    <source>
        <dbReference type="ARBA" id="ARBA00023288"/>
    </source>
</evidence>
<comment type="similarity">
    <text evidence="1">Belongs to the small GTPase superfamily. Rab family.</text>
</comment>
<comment type="subcellular location">
    <subcellularLocation>
        <location evidence="8">Endomembrane system</location>
        <topology evidence="8">Lipid-anchor</topology>
        <orientation evidence="8">Cytoplasmic side</orientation>
    </subcellularLocation>
</comment>
<gene>
    <name evidence="9" type="ORF">Cgig2_033590</name>
</gene>
<evidence type="ECO:0000256" key="2">
    <source>
        <dbReference type="ARBA" id="ARBA00022481"/>
    </source>
</evidence>
<keyword evidence="5" id="KW-0342">GTP-binding</keyword>
<evidence type="ECO:0000256" key="8">
    <source>
        <dbReference type="ARBA" id="ARBA00046278"/>
    </source>
</evidence>
<organism evidence="9 10">
    <name type="scientific">Carnegiea gigantea</name>
    <dbReference type="NCBI Taxonomy" id="171969"/>
    <lineage>
        <taxon>Eukaryota</taxon>
        <taxon>Viridiplantae</taxon>
        <taxon>Streptophyta</taxon>
        <taxon>Embryophyta</taxon>
        <taxon>Tracheophyta</taxon>
        <taxon>Spermatophyta</taxon>
        <taxon>Magnoliopsida</taxon>
        <taxon>eudicotyledons</taxon>
        <taxon>Gunneridae</taxon>
        <taxon>Pentapetalae</taxon>
        <taxon>Caryophyllales</taxon>
        <taxon>Cactineae</taxon>
        <taxon>Cactaceae</taxon>
        <taxon>Cactoideae</taxon>
        <taxon>Echinocereeae</taxon>
        <taxon>Carnegiea</taxon>
    </lineage>
</organism>
<dbReference type="Proteomes" id="UP001153076">
    <property type="component" value="Unassembled WGS sequence"/>
</dbReference>
<dbReference type="GO" id="GO:0005525">
    <property type="term" value="F:GTP binding"/>
    <property type="evidence" value="ECO:0007669"/>
    <property type="project" value="UniProtKB-KW"/>
</dbReference>